<dbReference type="EMBL" id="FTSV01000293">
    <property type="protein sequence ID" value="SIY50821.1"/>
    <property type="molecule type" value="Genomic_DNA"/>
</dbReference>
<dbReference type="EMBL" id="CXEC01000220">
    <property type="protein sequence ID" value="CSS12055.1"/>
    <property type="molecule type" value="Genomic_DNA"/>
</dbReference>
<dbReference type="EMBL" id="CWXZ01000214">
    <property type="protein sequence ID" value="CSL06499.1"/>
    <property type="molecule type" value="Genomic_DNA"/>
</dbReference>
<dbReference type="EMBL" id="UDYI01000211">
    <property type="protein sequence ID" value="SRR27743.1"/>
    <property type="molecule type" value="Genomic_DNA"/>
</dbReference>
<evidence type="ECO:0000313" key="7">
    <source>
        <dbReference type="Proteomes" id="UP000045991"/>
    </source>
</evidence>
<dbReference type="Proteomes" id="UP000251393">
    <property type="component" value="Unassembled WGS sequence"/>
</dbReference>
<accession>A0A0I1G833</accession>
<protein>
    <submittedName>
        <fullName evidence="5">Uncharacterized protein</fullName>
    </submittedName>
</protein>
<proteinExistence type="predicted"/>
<evidence type="ECO:0000313" key="4">
    <source>
        <dbReference type="EMBL" id="SJE55177.1"/>
    </source>
</evidence>
<comment type="caution">
    <text evidence="5">The sequence shown here is derived from an EMBL/GenBank/DDBJ whole genome shotgun (WGS) entry which is preliminary data.</text>
</comment>
<dbReference type="Proteomes" id="UP000045991">
    <property type="component" value="Unassembled WGS sequence"/>
</dbReference>
<dbReference type="AlphaFoldDB" id="A0A0I1G833"/>
<organism evidence="5 10">
    <name type="scientific">Shigella sonnei</name>
    <dbReference type="NCBI Taxonomy" id="624"/>
    <lineage>
        <taxon>Bacteria</taxon>
        <taxon>Pseudomonadati</taxon>
        <taxon>Pseudomonadota</taxon>
        <taxon>Gammaproteobacteria</taxon>
        <taxon>Enterobacterales</taxon>
        <taxon>Enterobacteriaceae</taxon>
        <taxon>Shigella</taxon>
    </lineage>
</organism>
<evidence type="ECO:0000313" key="2">
    <source>
        <dbReference type="EMBL" id="CSS12055.1"/>
    </source>
</evidence>
<reference evidence="5 10" key="2">
    <citation type="submission" date="2018-06" db="EMBL/GenBank/DDBJ databases">
        <authorList>
            <consortium name="Pathogen Informatics"/>
            <person name="Doyle S."/>
        </authorList>
    </citation>
    <scope>NUCLEOTIDE SEQUENCE [LARGE SCALE GENOMIC DNA]</scope>
    <source>
        <strain evidence="5 10">4028STDY6275292</strain>
    </source>
</reference>
<dbReference type="EMBL" id="FTXV01000207">
    <property type="protein sequence ID" value="SJE55177.1"/>
    <property type="molecule type" value="Genomic_DNA"/>
</dbReference>
<dbReference type="Proteomes" id="UP000187717">
    <property type="component" value="Unassembled WGS sequence"/>
</dbReference>
<sequence>MQYSEFRAMLQASRERNKHNSYAYTNNPTSYEVPTFSKSERKNIEAVIRSITPRDRFMPVRKTTKNTIKNYLANFDSYEQLPSKLDDVFIGFCRSEGHPKYNKKLFYLLKNLDEINASTVTNHLQRQATRLSYELPSDKYCALLAVMCAKLIGIVEHHIAVGNIEPMENEQPDFEFDPYLVTEDF</sequence>
<evidence type="ECO:0000313" key="6">
    <source>
        <dbReference type="Proteomes" id="UP000040926"/>
    </source>
</evidence>
<evidence type="ECO:0000313" key="3">
    <source>
        <dbReference type="EMBL" id="SIY50821.1"/>
    </source>
</evidence>
<evidence type="ECO:0000313" key="9">
    <source>
        <dbReference type="Proteomes" id="UP000187717"/>
    </source>
</evidence>
<evidence type="ECO:0000313" key="10">
    <source>
        <dbReference type="Proteomes" id="UP000251393"/>
    </source>
</evidence>
<dbReference type="RefSeq" id="WP_001200049.1">
    <property type="nucleotide sequence ID" value="NZ_CATNOM010000202.1"/>
</dbReference>
<reference evidence="8 9" key="1">
    <citation type="submission" date="2017-01" db="EMBL/GenBank/DDBJ databases">
        <authorList>
            <consortium name="Pathogen Informatics"/>
        </authorList>
    </citation>
    <scope>NUCLEOTIDE SEQUENCE [LARGE SCALE GENOMIC DNA]</scope>
    <source>
        <strain evidence="2 6">20003593_1361393</strain>
        <strain evidence="1 7">20352044</strain>
        <strain evidence="3 8">2090STDY5461769</strain>
        <strain evidence="4 9">3626STDY6095480</strain>
    </source>
</reference>
<dbReference type="Proteomes" id="UP000187708">
    <property type="component" value="Unassembled WGS sequence"/>
</dbReference>
<gene>
    <name evidence="2" type="ORF">ERS008175_04140</name>
    <name evidence="1" type="ORF">ERS428554_04504</name>
    <name evidence="3" type="ORF">SAMEA2054241_04399</name>
    <name evidence="4" type="ORF">SAMEA3356023_04393</name>
    <name evidence="5" type="ORF">SAMEA3710766_04393</name>
</gene>
<evidence type="ECO:0000313" key="1">
    <source>
        <dbReference type="EMBL" id="CSL06499.1"/>
    </source>
</evidence>
<dbReference type="Proteomes" id="UP000040926">
    <property type="component" value="Unassembled WGS sequence"/>
</dbReference>
<name>A0A0I1G833_SHISO</name>
<evidence type="ECO:0000313" key="5">
    <source>
        <dbReference type="EMBL" id="SRR27743.1"/>
    </source>
</evidence>
<evidence type="ECO:0000313" key="8">
    <source>
        <dbReference type="Proteomes" id="UP000187708"/>
    </source>
</evidence>